<keyword evidence="1" id="KW-1133">Transmembrane helix</keyword>
<dbReference type="PANTHER" id="PTHR43833">
    <property type="entry name" value="POTASSIUM CHANNEL PROTEIN 2-RELATED-RELATED"/>
    <property type="match status" value="1"/>
</dbReference>
<dbReference type="SUPFAM" id="SSF51735">
    <property type="entry name" value="NAD(P)-binding Rossmann-fold domains"/>
    <property type="match status" value="1"/>
</dbReference>
<accession>A0A0F9N8U8</accession>
<feature type="domain" description="RCK N-terminal" evidence="2">
    <location>
        <begin position="109"/>
        <end position="214"/>
    </location>
</feature>
<organism evidence="3">
    <name type="scientific">marine sediment metagenome</name>
    <dbReference type="NCBI Taxonomy" id="412755"/>
    <lineage>
        <taxon>unclassified sequences</taxon>
        <taxon>metagenomes</taxon>
        <taxon>ecological metagenomes</taxon>
    </lineage>
</organism>
<keyword evidence="1" id="KW-0812">Transmembrane</keyword>
<feature type="transmembrane region" description="Helical" evidence="1">
    <location>
        <begin position="69"/>
        <end position="88"/>
    </location>
</feature>
<dbReference type="PANTHER" id="PTHR43833:SF9">
    <property type="entry name" value="POTASSIUM CHANNEL PROTEIN YUGO-RELATED"/>
    <property type="match status" value="1"/>
</dbReference>
<keyword evidence="1" id="KW-0472">Membrane</keyword>
<evidence type="ECO:0000313" key="3">
    <source>
        <dbReference type="EMBL" id="KKN08287.1"/>
    </source>
</evidence>
<dbReference type="EMBL" id="LAZR01004473">
    <property type="protein sequence ID" value="KKN08287.1"/>
    <property type="molecule type" value="Genomic_DNA"/>
</dbReference>
<proteinExistence type="predicted"/>
<comment type="caution">
    <text evidence="3">The sequence shown here is derived from an EMBL/GenBank/DDBJ whole genome shotgun (WGS) entry which is preliminary data.</text>
</comment>
<sequence length="386" mass="45034">MSMINIFIEIHLKLKQYKMQFIFFFLFWFGGFLFFLITESGESLGAIILYSLTIRNPKNAGDIANFYSLLWPILFEVIFLGFIMGELMEKYNPVVTSRILARHQRNHSVIIGFRHLSERIIDFCIQNKENFCVIEDNQELVEDLINASYPVVVGDETESSNLLDANVKRAKEVFINVDDVRIAIICTEKIRKMNPECPIYVRAFGDHVQEYLRQPPLNAFSFSTSKWAMDRIDKWTKNSKGNAIVIGRDSLTHRIAHHISSQPDREVFLFDDEHDGIEFIVNEKLHIINEFARFLSDIRPHVDFEGVTQVFICWKRESEFDESIYLTSKINLQYPQIKVFVRIFDEELTNLVKKFNGKPFSSSRKAFKMLQKEVDPNSSIASINSR</sequence>
<gene>
    <name evidence="3" type="ORF">LCGC14_1058190</name>
</gene>
<dbReference type="InterPro" id="IPR003148">
    <property type="entry name" value="RCK_N"/>
</dbReference>
<protein>
    <recommendedName>
        <fullName evidence="2">RCK N-terminal domain-containing protein</fullName>
    </recommendedName>
</protein>
<dbReference type="Gene3D" id="3.40.50.720">
    <property type="entry name" value="NAD(P)-binding Rossmann-like Domain"/>
    <property type="match status" value="1"/>
</dbReference>
<feature type="transmembrane region" description="Helical" evidence="1">
    <location>
        <begin position="21"/>
        <end position="49"/>
    </location>
</feature>
<evidence type="ECO:0000256" key="1">
    <source>
        <dbReference type="SAM" id="Phobius"/>
    </source>
</evidence>
<dbReference type="AlphaFoldDB" id="A0A0F9N8U8"/>
<dbReference type="GO" id="GO:0006813">
    <property type="term" value="P:potassium ion transport"/>
    <property type="evidence" value="ECO:0007669"/>
    <property type="project" value="InterPro"/>
</dbReference>
<dbReference type="InterPro" id="IPR050721">
    <property type="entry name" value="Trk_Ktr_HKT_K-transport"/>
</dbReference>
<evidence type="ECO:0000259" key="2">
    <source>
        <dbReference type="Pfam" id="PF02254"/>
    </source>
</evidence>
<reference evidence="3" key="1">
    <citation type="journal article" date="2015" name="Nature">
        <title>Complex archaea that bridge the gap between prokaryotes and eukaryotes.</title>
        <authorList>
            <person name="Spang A."/>
            <person name="Saw J.H."/>
            <person name="Jorgensen S.L."/>
            <person name="Zaremba-Niedzwiedzka K."/>
            <person name="Martijn J."/>
            <person name="Lind A.E."/>
            <person name="van Eijk R."/>
            <person name="Schleper C."/>
            <person name="Guy L."/>
            <person name="Ettema T.J."/>
        </authorList>
    </citation>
    <scope>NUCLEOTIDE SEQUENCE</scope>
</reference>
<name>A0A0F9N8U8_9ZZZZ</name>
<dbReference type="Pfam" id="PF02254">
    <property type="entry name" value="TrkA_N"/>
    <property type="match status" value="1"/>
</dbReference>
<dbReference type="InterPro" id="IPR036291">
    <property type="entry name" value="NAD(P)-bd_dom_sf"/>
</dbReference>